<comment type="subcellular location">
    <subcellularLocation>
        <location evidence="1">Membrane</location>
        <topology evidence="1">Multi-pass membrane protein</topology>
    </subcellularLocation>
</comment>
<dbReference type="NCBIfam" id="TIGR00912">
    <property type="entry name" value="2A0309"/>
    <property type="match status" value="1"/>
</dbReference>
<evidence type="ECO:0000256" key="2">
    <source>
        <dbReference type="ARBA" id="ARBA00007998"/>
    </source>
</evidence>
<feature type="transmembrane region" description="Helical" evidence="8">
    <location>
        <begin position="303"/>
        <end position="324"/>
    </location>
</feature>
<evidence type="ECO:0000313" key="10">
    <source>
        <dbReference type="Proteomes" id="UP000028123"/>
    </source>
</evidence>
<gene>
    <name evidence="9" type="ORF">ET33_09115</name>
</gene>
<accession>A0A081P158</accession>
<keyword evidence="6 8" id="KW-1133">Transmembrane helix</keyword>
<dbReference type="eggNOG" id="COG0531">
    <property type="taxonomic scope" value="Bacteria"/>
</dbReference>
<dbReference type="Pfam" id="PF03845">
    <property type="entry name" value="Spore_permease"/>
    <property type="match status" value="1"/>
</dbReference>
<dbReference type="EMBL" id="JNVM01000016">
    <property type="protein sequence ID" value="KEQ24431.1"/>
    <property type="molecule type" value="Genomic_DNA"/>
</dbReference>
<dbReference type="PANTHER" id="PTHR34975">
    <property type="entry name" value="SPORE GERMINATION PROTEIN A2"/>
    <property type="match status" value="1"/>
</dbReference>
<keyword evidence="4" id="KW-0309">Germination</keyword>
<organism evidence="9 10">
    <name type="scientific">Paenibacillus tyrfis</name>
    <dbReference type="NCBI Taxonomy" id="1501230"/>
    <lineage>
        <taxon>Bacteria</taxon>
        <taxon>Bacillati</taxon>
        <taxon>Bacillota</taxon>
        <taxon>Bacilli</taxon>
        <taxon>Bacillales</taxon>
        <taxon>Paenibacillaceae</taxon>
        <taxon>Paenibacillus</taxon>
    </lineage>
</organism>
<dbReference type="PANTHER" id="PTHR34975:SF2">
    <property type="entry name" value="SPORE GERMINATION PROTEIN A2"/>
    <property type="match status" value="1"/>
</dbReference>
<feature type="transmembrane region" description="Helical" evidence="8">
    <location>
        <begin position="269"/>
        <end position="291"/>
    </location>
</feature>
<keyword evidence="10" id="KW-1185">Reference proteome</keyword>
<dbReference type="GO" id="GO:0009847">
    <property type="term" value="P:spore germination"/>
    <property type="evidence" value="ECO:0007669"/>
    <property type="project" value="InterPro"/>
</dbReference>
<evidence type="ECO:0000256" key="7">
    <source>
        <dbReference type="ARBA" id="ARBA00023136"/>
    </source>
</evidence>
<feature type="transmembrane region" description="Helical" evidence="8">
    <location>
        <begin position="40"/>
        <end position="59"/>
    </location>
</feature>
<dbReference type="AlphaFoldDB" id="A0A081P158"/>
<feature type="transmembrane region" description="Helical" evidence="8">
    <location>
        <begin position="12"/>
        <end position="28"/>
    </location>
</feature>
<feature type="transmembrane region" description="Helical" evidence="8">
    <location>
        <begin position="118"/>
        <end position="137"/>
    </location>
</feature>
<dbReference type="GO" id="GO:0016020">
    <property type="term" value="C:membrane"/>
    <property type="evidence" value="ECO:0007669"/>
    <property type="project" value="UniProtKB-SubCell"/>
</dbReference>
<feature type="transmembrane region" description="Helical" evidence="8">
    <location>
        <begin position="336"/>
        <end position="357"/>
    </location>
</feature>
<proteinExistence type="inferred from homology"/>
<reference evidence="9 10" key="1">
    <citation type="submission" date="2014-06" db="EMBL/GenBank/DDBJ databases">
        <title>Draft genome sequence of Paenibacillus sp. MSt1.</title>
        <authorList>
            <person name="Aw Y.K."/>
            <person name="Ong K.S."/>
            <person name="Gan H.M."/>
            <person name="Lee S.M."/>
        </authorList>
    </citation>
    <scope>NUCLEOTIDE SEQUENCE [LARGE SCALE GENOMIC DNA]</scope>
    <source>
        <strain evidence="9 10">MSt1</strain>
    </source>
</reference>
<evidence type="ECO:0000256" key="8">
    <source>
        <dbReference type="SAM" id="Phobius"/>
    </source>
</evidence>
<feature type="transmembrane region" description="Helical" evidence="8">
    <location>
        <begin position="144"/>
        <end position="163"/>
    </location>
</feature>
<evidence type="ECO:0000256" key="4">
    <source>
        <dbReference type="ARBA" id="ARBA00022544"/>
    </source>
</evidence>
<keyword evidence="3" id="KW-0813">Transport</keyword>
<evidence type="ECO:0000256" key="3">
    <source>
        <dbReference type="ARBA" id="ARBA00022448"/>
    </source>
</evidence>
<sequence>MVHFSSLTARQFMILAALFVIGDTILYVPSNVAFVAGRDAWISGLIAACAGLLLVSLYGKLGKEYPCILLIDICESAFGRFLGKAVGLWVILFFFIDSGVLLWQIGDFMSTHILVDTPIQASLILFIAIIVMGVRLGAEILGRASEIIFGWSAVLFVLFMVMLSPDLEGRHIQPLAENGLGPIVRGSLLLIGYYLESIVLISLFPYFKHTGNLSNVLRKGMLIGSSVLALTILICILVLGKDITVMNIFPTYILAQKISIGGILERIEVVIASIWIFTLYFKLSLCFHAAIRETAQLFKVKDYKILSFPSAILVVAASLILVPNASYFNALIIQTWWPYTLTQGLLLPLLLLGIPKVKSLVSTSKR</sequence>
<comment type="caution">
    <text evidence="9">The sequence shown here is derived from an EMBL/GenBank/DDBJ whole genome shotgun (WGS) entry which is preliminary data.</text>
</comment>
<evidence type="ECO:0000256" key="1">
    <source>
        <dbReference type="ARBA" id="ARBA00004141"/>
    </source>
</evidence>
<feature type="transmembrane region" description="Helical" evidence="8">
    <location>
        <begin position="86"/>
        <end position="106"/>
    </location>
</feature>
<evidence type="ECO:0000256" key="6">
    <source>
        <dbReference type="ARBA" id="ARBA00022989"/>
    </source>
</evidence>
<feature type="transmembrane region" description="Helical" evidence="8">
    <location>
        <begin position="183"/>
        <end position="207"/>
    </location>
</feature>
<comment type="similarity">
    <text evidence="2">Belongs to the amino acid-polyamine-organocation (APC) superfamily. Spore germination protein (SGP) (TC 2.A.3.9) family.</text>
</comment>
<protein>
    <submittedName>
        <fullName evidence="9">Spore gernimation protein</fullName>
    </submittedName>
</protein>
<dbReference type="InterPro" id="IPR004761">
    <property type="entry name" value="Spore_GerAB"/>
</dbReference>
<evidence type="ECO:0000313" key="9">
    <source>
        <dbReference type="EMBL" id="KEQ24431.1"/>
    </source>
</evidence>
<name>A0A081P158_9BACL</name>
<keyword evidence="5 8" id="KW-0812">Transmembrane</keyword>
<dbReference type="Proteomes" id="UP000028123">
    <property type="component" value="Unassembled WGS sequence"/>
</dbReference>
<keyword evidence="7 8" id="KW-0472">Membrane</keyword>
<feature type="transmembrane region" description="Helical" evidence="8">
    <location>
        <begin position="227"/>
        <end position="249"/>
    </location>
</feature>
<evidence type="ECO:0000256" key="5">
    <source>
        <dbReference type="ARBA" id="ARBA00022692"/>
    </source>
</evidence>